<comment type="pathway">
    <text evidence="3">Secondary metabolite biosynthesis.</text>
</comment>
<accession>A0A8H6Y8Z8</accession>
<dbReference type="GO" id="GO:0005743">
    <property type="term" value="C:mitochondrial inner membrane"/>
    <property type="evidence" value="ECO:0007669"/>
    <property type="project" value="TreeGrafter"/>
</dbReference>
<name>A0A8H6Y8Z8_9AGAR</name>
<organism evidence="10 11">
    <name type="scientific">Mycena sanguinolenta</name>
    <dbReference type="NCBI Taxonomy" id="230812"/>
    <lineage>
        <taxon>Eukaryota</taxon>
        <taxon>Fungi</taxon>
        <taxon>Dikarya</taxon>
        <taxon>Basidiomycota</taxon>
        <taxon>Agaricomycotina</taxon>
        <taxon>Agaricomycetes</taxon>
        <taxon>Agaricomycetidae</taxon>
        <taxon>Agaricales</taxon>
        <taxon>Marasmiineae</taxon>
        <taxon>Mycenaceae</taxon>
        <taxon>Mycena</taxon>
    </lineage>
</organism>
<dbReference type="OrthoDB" id="18170at2759"/>
<dbReference type="AlphaFoldDB" id="A0A8H6Y8Z8"/>
<dbReference type="Gene3D" id="1.10.357.140">
    <property type="entry name" value="UbiA prenyltransferase"/>
    <property type="match status" value="1"/>
</dbReference>
<comment type="cofactor">
    <cofactor evidence="1">
        <name>Mg(2+)</name>
        <dbReference type="ChEBI" id="CHEBI:18420"/>
    </cofactor>
</comment>
<keyword evidence="11" id="KW-1185">Reference proteome</keyword>
<evidence type="ECO:0000256" key="7">
    <source>
        <dbReference type="ARBA" id="ARBA00022989"/>
    </source>
</evidence>
<evidence type="ECO:0000256" key="4">
    <source>
        <dbReference type="ARBA" id="ARBA00005985"/>
    </source>
</evidence>
<evidence type="ECO:0000256" key="9">
    <source>
        <dbReference type="SAM" id="Phobius"/>
    </source>
</evidence>
<comment type="similarity">
    <text evidence="4">Belongs to the UbiA prenyltransferase family.</text>
</comment>
<feature type="transmembrane region" description="Helical" evidence="9">
    <location>
        <begin position="130"/>
        <end position="163"/>
    </location>
</feature>
<evidence type="ECO:0000313" key="11">
    <source>
        <dbReference type="Proteomes" id="UP000623467"/>
    </source>
</evidence>
<dbReference type="InterPro" id="IPR039653">
    <property type="entry name" value="Prenyltransferase"/>
</dbReference>
<sequence length="335" mass="37249">MSLPLANSDTVPLLKPESRSSFAFSVSLFAFPTKTELQGCWELCRLHNNIGFWVVWIPTAWSILMVYHAQTELSAMDALIRAAIYIPLCFGVKSLIMTIDDILDYDIDGRVERTKNRPLPRGAISLGRAWLFFGLQVVLGVYLAFTVLSTTALHASMAVWPLYIIYPTCKRWTNLAPIPLGLMFKVGIFMGWSDLSIDGSVPWHVLVPIYLGACLWTITYETVYQHQDKVDDMRIGINSPALLCREYTIGICAATALGFLGLLLYGGSLNDQGVPFYVSVGFAGVMLIDALLRTDIDKPDDCKHFFLLTPLLGQIILGGFVVDAVLHRFIEGIAF</sequence>
<dbReference type="CDD" id="cd13959">
    <property type="entry name" value="PT_UbiA_COQ2"/>
    <property type="match status" value="1"/>
</dbReference>
<feature type="transmembrane region" description="Helical" evidence="9">
    <location>
        <begin position="205"/>
        <end position="226"/>
    </location>
</feature>
<evidence type="ECO:0000313" key="10">
    <source>
        <dbReference type="EMBL" id="KAF7354629.1"/>
    </source>
</evidence>
<dbReference type="EMBL" id="JACAZH010000011">
    <property type="protein sequence ID" value="KAF7354629.1"/>
    <property type="molecule type" value="Genomic_DNA"/>
</dbReference>
<dbReference type="Gene3D" id="1.20.120.1780">
    <property type="entry name" value="UbiA prenyltransferase"/>
    <property type="match status" value="1"/>
</dbReference>
<evidence type="ECO:0000256" key="1">
    <source>
        <dbReference type="ARBA" id="ARBA00001946"/>
    </source>
</evidence>
<dbReference type="InterPro" id="IPR000537">
    <property type="entry name" value="UbiA_prenyltransferase"/>
</dbReference>
<keyword evidence="7 9" id="KW-1133">Transmembrane helix</keyword>
<evidence type="ECO:0000256" key="6">
    <source>
        <dbReference type="ARBA" id="ARBA00022692"/>
    </source>
</evidence>
<dbReference type="PANTHER" id="PTHR11048:SF28">
    <property type="entry name" value="4-HYDROXYBENZOATE POLYPRENYLTRANSFERASE, MITOCHONDRIAL"/>
    <property type="match status" value="1"/>
</dbReference>
<dbReference type="GO" id="GO:0006744">
    <property type="term" value="P:ubiquinone biosynthetic process"/>
    <property type="evidence" value="ECO:0007669"/>
    <property type="project" value="TreeGrafter"/>
</dbReference>
<dbReference type="GO" id="GO:0016765">
    <property type="term" value="F:transferase activity, transferring alkyl or aryl (other than methyl) groups"/>
    <property type="evidence" value="ECO:0007669"/>
    <property type="project" value="InterPro"/>
</dbReference>
<feature type="transmembrane region" description="Helical" evidence="9">
    <location>
        <begin position="50"/>
        <end position="67"/>
    </location>
</feature>
<evidence type="ECO:0000256" key="5">
    <source>
        <dbReference type="ARBA" id="ARBA00022679"/>
    </source>
</evidence>
<keyword evidence="5 10" id="KW-0808">Transferase</keyword>
<dbReference type="FunFam" id="1.10.357.140:FF:000008">
    <property type="entry name" value="4-hydroxybenzoate octaprenyltransferase"/>
    <property type="match status" value="1"/>
</dbReference>
<gene>
    <name evidence="10" type="ORF">MSAN_01376400</name>
</gene>
<dbReference type="Pfam" id="PF01040">
    <property type="entry name" value="UbiA"/>
    <property type="match status" value="1"/>
</dbReference>
<keyword evidence="8 9" id="KW-0472">Membrane</keyword>
<comment type="subcellular location">
    <subcellularLocation>
        <location evidence="2">Membrane</location>
        <topology evidence="2">Multi-pass membrane protein</topology>
    </subcellularLocation>
</comment>
<evidence type="ECO:0000256" key="2">
    <source>
        <dbReference type="ARBA" id="ARBA00004141"/>
    </source>
</evidence>
<dbReference type="InterPro" id="IPR044878">
    <property type="entry name" value="UbiA_sf"/>
</dbReference>
<protein>
    <submittedName>
        <fullName evidence="10">4-hydroxybenzoate polyprenyltransferase, mitochondrial</fullName>
    </submittedName>
</protein>
<feature type="transmembrane region" description="Helical" evidence="9">
    <location>
        <begin position="79"/>
        <end position="99"/>
    </location>
</feature>
<reference evidence="10" key="1">
    <citation type="submission" date="2020-05" db="EMBL/GenBank/DDBJ databases">
        <title>Mycena genomes resolve the evolution of fungal bioluminescence.</title>
        <authorList>
            <person name="Tsai I.J."/>
        </authorList>
    </citation>
    <scope>NUCLEOTIDE SEQUENCE</scope>
    <source>
        <strain evidence="10">160909Yilan</strain>
    </source>
</reference>
<evidence type="ECO:0000256" key="3">
    <source>
        <dbReference type="ARBA" id="ARBA00005179"/>
    </source>
</evidence>
<feature type="transmembrane region" description="Helical" evidence="9">
    <location>
        <begin position="247"/>
        <end position="268"/>
    </location>
</feature>
<dbReference type="Proteomes" id="UP000623467">
    <property type="component" value="Unassembled WGS sequence"/>
</dbReference>
<feature type="transmembrane region" description="Helical" evidence="9">
    <location>
        <begin position="175"/>
        <end position="193"/>
    </location>
</feature>
<comment type="caution">
    <text evidence="10">The sequence shown here is derived from an EMBL/GenBank/DDBJ whole genome shotgun (WGS) entry which is preliminary data.</text>
</comment>
<proteinExistence type="inferred from homology"/>
<evidence type="ECO:0000256" key="8">
    <source>
        <dbReference type="ARBA" id="ARBA00023136"/>
    </source>
</evidence>
<keyword evidence="6 9" id="KW-0812">Transmembrane</keyword>
<dbReference type="PANTHER" id="PTHR11048">
    <property type="entry name" value="PRENYLTRANSFERASES"/>
    <property type="match status" value="1"/>
</dbReference>
<feature type="transmembrane region" description="Helical" evidence="9">
    <location>
        <begin position="304"/>
        <end position="330"/>
    </location>
</feature>
<dbReference type="FunFam" id="1.20.120.1780:FF:000001">
    <property type="entry name" value="4-hydroxybenzoate octaprenyltransferase"/>
    <property type="match status" value="1"/>
</dbReference>
<feature type="transmembrane region" description="Helical" evidence="9">
    <location>
        <begin position="274"/>
        <end position="292"/>
    </location>
</feature>